<keyword evidence="8" id="KW-0863">Zinc-finger</keyword>
<dbReference type="STRING" id="669874.A0A1E4U2Y5"/>
<dbReference type="GO" id="GO:0043161">
    <property type="term" value="P:proteasome-mediated ubiquitin-dependent protein catabolic process"/>
    <property type="evidence" value="ECO:0007669"/>
    <property type="project" value="EnsemblFungi"/>
</dbReference>
<keyword evidence="18" id="KW-1185">Reference proteome</keyword>
<evidence type="ECO:0000256" key="8">
    <source>
        <dbReference type="ARBA" id="ARBA00022771"/>
    </source>
</evidence>
<feature type="domain" description="RING-type" evidence="16">
    <location>
        <begin position="311"/>
        <end position="355"/>
    </location>
</feature>
<dbReference type="PANTHER" id="PTHR12888:SF0">
    <property type="entry name" value="PEROXISOME ASSEMBLY PROTEIN 12"/>
    <property type="match status" value="1"/>
</dbReference>
<evidence type="ECO:0000256" key="15">
    <source>
        <dbReference type="ARBA" id="ARBA00034505"/>
    </source>
</evidence>
<protein>
    <recommendedName>
        <fullName evidence="4">Peroxisome assembly protein 12</fullName>
    </recommendedName>
    <alternativeName>
        <fullName evidence="14">Peroxin-12</fullName>
    </alternativeName>
</protein>
<evidence type="ECO:0000313" key="17">
    <source>
        <dbReference type="EMBL" id="ODV98349.1"/>
    </source>
</evidence>
<evidence type="ECO:0000256" key="5">
    <source>
        <dbReference type="ARBA" id="ARBA00022448"/>
    </source>
</evidence>
<dbReference type="Gene3D" id="3.30.40.10">
    <property type="entry name" value="Zinc/RING finger domain, C3HC4 (zinc finger)"/>
    <property type="match status" value="1"/>
</dbReference>
<name>A0A1E4U2Y5_PACTA</name>
<sequence>MDYYSSLDSRLLDVDSPTLFEIISATQLEKLLSPSIRFIIVQYIQRFPNRYLIRLINRFDEFNLIARGAIEYNFLKNWNSTFIEKFYGLKRVLGDNHYSGNLSEIPIDIKESRRRLKSLQIFISLIEIVGLDYLKEKLDLLHDKIYSKKLLNKELTSFENLFLTIYPVFKTSLLVLDLLFKVLYLSGNVKSPTLLTYLFKINYARLNTFDYQLNEKRVENYLNTNTPARKTIFRPPTLSQQVYLAILRTLKPAKVLVLLLSNKIFPASIFLLKFLEWWNSSDFASKFSTKDSIDKKFPPPKFKNLNSYKNCPLCNKKITNPTVIETGFVFCYSCIHNYLNGLDDNEAEYGRCPVTGQTLLGCKYLDGQWKIECIRRLM</sequence>
<dbReference type="GO" id="GO:0044721">
    <property type="term" value="P:protein import into peroxisome matrix, substrate release"/>
    <property type="evidence" value="ECO:0007669"/>
    <property type="project" value="EnsemblFungi"/>
</dbReference>
<comment type="subcellular location">
    <subcellularLocation>
        <location evidence="1">Peroxisome membrane</location>
        <topology evidence="1">Multi-pass membrane protein</topology>
    </subcellularLocation>
</comment>
<dbReference type="SUPFAM" id="SSF57850">
    <property type="entry name" value="RING/U-box"/>
    <property type="match status" value="1"/>
</dbReference>
<comment type="similarity">
    <text evidence="3">Belongs to the pex2/pex10/pex12 family.</text>
</comment>
<dbReference type="GO" id="GO:1990757">
    <property type="term" value="F:ubiquitin ligase activator activity"/>
    <property type="evidence" value="ECO:0007669"/>
    <property type="project" value="EnsemblFungi"/>
</dbReference>
<dbReference type="InterPro" id="IPR013083">
    <property type="entry name" value="Znf_RING/FYVE/PHD"/>
</dbReference>
<keyword evidence="12" id="KW-0472">Membrane</keyword>
<evidence type="ECO:0000256" key="2">
    <source>
        <dbReference type="ARBA" id="ARBA00004906"/>
    </source>
</evidence>
<comment type="pathway">
    <text evidence="2">Protein modification; protein ubiquitination.</text>
</comment>
<evidence type="ECO:0000256" key="1">
    <source>
        <dbReference type="ARBA" id="ARBA00004585"/>
    </source>
</evidence>
<evidence type="ECO:0000256" key="6">
    <source>
        <dbReference type="ARBA" id="ARBA00022692"/>
    </source>
</evidence>
<dbReference type="PIRSF" id="PIRSF038074">
    <property type="entry name" value="Peroxisome_assembly_p12"/>
    <property type="match status" value="1"/>
</dbReference>
<evidence type="ECO:0000259" key="16">
    <source>
        <dbReference type="SMART" id="SM00184"/>
    </source>
</evidence>
<dbReference type="GO" id="GO:0000151">
    <property type="term" value="C:ubiquitin ligase complex"/>
    <property type="evidence" value="ECO:0007669"/>
    <property type="project" value="EnsemblFungi"/>
</dbReference>
<proteinExistence type="inferred from homology"/>
<dbReference type="Proteomes" id="UP000094236">
    <property type="component" value="Unassembled WGS sequence"/>
</dbReference>
<dbReference type="InterPro" id="IPR006845">
    <property type="entry name" value="Pex_N"/>
</dbReference>
<organism evidence="17 18">
    <name type="scientific">Pachysolen tannophilus NRRL Y-2460</name>
    <dbReference type="NCBI Taxonomy" id="669874"/>
    <lineage>
        <taxon>Eukaryota</taxon>
        <taxon>Fungi</taxon>
        <taxon>Dikarya</taxon>
        <taxon>Ascomycota</taxon>
        <taxon>Saccharomycotina</taxon>
        <taxon>Pichiomycetes</taxon>
        <taxon>Pachysolenaceae</taxon>
        <taxon>Pachysolen</taxon>
    </lineage>
</organism>
<dbReference type="Pfam" id="PF04757">
    <property type="entry name" value="Pex2_Pex12"/>
    <property type="match status" value="1"/>
</dbReference>
<keyword evidence="13" id="KW-0576">Peroxisome</keyword>
<evidence type="ECO:0000256" key="14">
    <source>
        <dbReference type="ARBA" id="ARBA00029692"/>
    </source>
</evidence>
<evidence type="ECO:0000256" key="12">
    <source>
        <dbReference type="ARBA" id="ARBA00023136"/>
    </source>
</evidence>
<evidence type="ECO:0000313" key="18">
    <source>
        <dbReference type="Proteomes" id="UP000094236"/>
    </source>
</evidence>
<gene>
    <name evidence="17" type="ORF">PACTADRAFT_48126</name>
</gene>
<dbReference type="GO" id="GO:0061630">
    <property type="term" value="F:ubiquitin protein ligase activity"/>
    <property type="evidence" value="ECO:0007669"/>
    <property type="project" value="EnsemblFungi"/>
</dbReference>
<dbReference type="GO" id="GO:0008320">
    <property type="term" value="F:protein transmembrane transporter activity"/>
    <property type="evidence" value="ECO:0007669"/>
    <property type="project" value="EnsemblFungi"/>
</dbReference>
<keyword evidence="10" id="KW-0653">Protein transport</keyword>
<dbReference type="GO" id="GO:0016562">
    <property type="term" value="P:protein import into peroxisome matrix, receptor recycling"/>
    <property type="evidence" value="ECO:0007669"/>
    <property type="project" value="EnsemblFungi"/>
</dbReference>
<dbReference type="GO" id="GO:0008270">
    <property type="term" value="F:zinc ion binding"/>
    <property type="evidence" value="ECO:0007669"/>
    <property type="project" value="UniProtKB-KW"/>
</dbReference>
<dbReference type="InterPro" id="IPR017375">
    <property type="entry name" value="PEX12"/>
</dbReference>
<keyword evidence="7" id="KW-0479">Metal-binding</keyword>
<dbReference type="GO" id="GO:0005778">
    <property type="term" value="C:peroxisomal membrane"/>
    <property type="evidence" value="ECO:0007669"/>
    <property type="project" value="UniProtKB-SubCell"/>
</dbReference>
<dbReference type="GO" id="GO:0000209">
    <property type="term" value="P:protein polyubiquitination"/>
    <property type="evidence" value="ECO:0007669"/>
    <property type="project" value="EnsemblFungi"/>
</dbReference>
<evidence type="ECO:0000256" key="4">
    <source>
        <dbReference type="ARBA" id="ARBA00018980"/>
    </source>
</evidence>
<dbReference type="SMART" id="SM00184">
    <property type="entry name" value="RING"/>
    <property type="match status" value="1"/>
</dbReference>
<dbReference type="InterPro" id="IPR001841">
    <property type="entry name" value="Znf_RING"/>
</dbReference>
<dbReference type="EMBL" id="KV454011">
    <property type="protein sequence ID" value="ODV98349.1"/>
    <property type="molecule type" value="Genomic_DNA"/>
</dbReference>
<accession>A0A1E4U2Y5</accession>
<evidence type="ECO:0000256" key="13">
    <source>
        <dbReference type="ARBA" id="ARBA00023140"/>
    </source>
</evidence>
<dbReference type="AlphaFoldDB" id="A0A1E4U2Y5"/>
<evidence type="ECO:0000256" key="10">
    <source>
        <dbReference type="ARBA" id="ARBA00022927"/>
    </source>
</evidence>
<dbReference type="OrthoDB" id="107372at2759"/>
<keyword evidence="6" id="KW-0812">Transmembrane</keyword>
<reference evidence="18" key="1">
    <citation type="submission" date="2016-05" db="EMBL/GenBank/DDBJ databases">
        <title>Comparative genomics of biotechnologically important yeasts.</title>
        <authorList>
            <consortium name="DOE Joint Genome Institute"/>
            <person name="Riley R."/>
            <person name="Haridas S."/>
            <person name="Wolfe K.H."/>
            <person name="Lopes M.R."/>
            <person name="Hittinger C.T."/>
            <person name="Goker M."/>
            <person name="Salamov A."/>
            <person name="Wisecaver J."/>
            <person name="Long T.M."/>
            <person name="Aerts A.L."/>
            <person name="Barry K."/>
            <person name="Choi C."/>
            <person name="Clum A."/>
            <person name="Coughlan A.Y."/>
            <person name="Deshpande S."/>
            <person name="Douglass A.P."/>
            <person name="Hanson S.J."/>
            <person name="Klenk H.-P."/>
            <person name="Labutti K."/>
            <person name="Lapidus A."/>
            <person name="Lindquist E."/>
            <person name="Lipzen A."/>
            <person name="Meier-Kolthoff J.P."/>
            <person name="Ohm R.A."/>
            <person name="Otillar R.P."/>
            <person name="Pangilinan J."/>
            <person name="Peng Y."/>
            <person name="Rokas A."/>
            <person name="Rosa C.A."/>
            <person name="Scheuner C."/>
            <person name="Sibirny A.A."/>
            <person name="Slot J.C."/>
            <person name="Stielow J.B."/>
            <person name="Sun H."/>
            <person name="Kurtzman C.P."/>
            <person name="Blackwell M."/>
            <person name="Grigoriev I.V."/>
            <person name="Jeffries T.W."/>
        </authorList>
    </citation>
    <scope>NUCLEOTIDE SEQUENCE [LARGE SCALE GENOMIC DNA]</scope>
    <source>
        <strain evidence="18">NRRL Y-2460</strain>
    </source>
</reference>
<keyword evidence="11" id="KW-1133">Transmembrane helix</keyword>
<dbReference type="GO" id="GO:0006513">
    <property type="term" value="P:protein monoubiquitination"/>
    <property type="evidence" value="ECO:0007669"/>
    <property type="project" value="TreeGrafter"/>
</dbReference>
<evidence type="ECO:0000256" key="11">
    <source>
        <dbReference type="ARBA" id="ARBA00022989"/>
    </source>
</evidence>
<comment type="subunit">
    <text evidence="15">Component of the PEX2-PEX10-PEX12 retrotranslocation channel, composed of PEX2, PEX10 and PEX12.</text>
</comment>
<evidence type="ECO:0000256" key="7">
    <source>
        <dbReference type="ARBA" id="ARBA00022723"/>
    </source>
</evidence>
<keyword evidence="9" id="KW-0862">Zinc</keyword>
<dbReference type="GO" id="GO:1990429">
    <property type="term" value="C:peroxisomal importomer complex"/>
    <property type="evidence" value="ECO:0007669"/>
    <property type="project" value="EnsemblFungi"/>
</dbReference>
<feature type="non-terminal residue" evidence="17">
    <location>
        <position position="378"/>
    </location>
</feature>
<evidence type="ECO:0000256" key="9">
    <source>
        <dbReference type="ARBA" id="ARBA00022833"/>
    </source>
</evidence>
<keyword evidence="5" id="KW-0813">Transport</keyword>
<evidence type="ECO:0000256" key="3">
    <source>
        <dbReference type="ARBA" id="ARBA00008704"/>
    </source>
</evidence>
<dbReference type="PANTHER" id="PTHR12888">
    <property type="entry name" value="PEROXISOME ASSEMBLY PROTEIN 12 PEROXIN-12"/>
    <property type="match status" value="1"/>
</dbReference>